<comment type="caution">
    <text evidence="2">The sequence shown here is derived from an EMBL/GenBank/DDBJ whole genome shotgun (WGS) entry which is preliminary data.</text>
</comment>
<dbReference type="Pfam" id="PF17431">
    <property type="entry name" value="YpmT"/>
    <property type="match status" value="1"/>
</dbReference>
<keyword evidence="1" id="KW-0472">Membrane</keyword>
<dbReference type="EMBL" id="WMIB01000001">
    <property type="protein sequence ID" value="MTH52063.1"/>
    <property type="molecule type" value="Genomic_DNA"/>
</dbReference>
<dbReference type="RefSeq" id="WP_155110605.1">
    <property type="nucleotide sequence ID" value="NZ_WMIB01000001.1"/>
</dbReference>
<keyword evidence="3" id="KW-1185">Reference proteome</keyword>
<name>A0A7X2V3J6_9BACI</name>
<dbReference type="AlphaFoldDB" id="A0A7X2V3J6"/>
<evidence type="ECO:0000313" key="2">
    <source>
        <dbReference type="EMBL" id="MTH52063.1"/>
    </source>
</evidence>
<evidence type="ECO:0000256" key="1">
    <source>
        <dbReference type="SAM" id="Phobius"/>
    </source>
</evidence>
<keyword evidence="1" id="KW-0812">Transmembrane</keyword>
<feature type="transmembrane region" description="Helical" evidence="1">
    <location>
        <begin position="40"/>
        <end position="58"/>
    </location>
</feature>
<organism evidence="2 3">
    <name type="scientific">Metabacillus mangrovi</name>
    <dbReference type="NCBI Taxonomy" id="1491830"/>
    <lineage>
        <taxon>Bacteria</taxon>
        <taxon>Bacillati</taxon>
        <taxon>Bacillota</taxon>
        <taxon>Bacilli</taxon>
        <taxon>Bacillales</taxon>
        <taxon>Bacillaceae</taxon>
        <taxon>Metabacillus</taxon>
    </lineage>
</organism>
<evidence type="ECO:0000313" key="3">
    <source>
        <dbReference type="Proteomes" id="UP000434639"/>
    </source>
</evidence>
<accession>A0A7X2V3J6</accession>
<dbReference type="InterPro" id="IPR035403">
    <property type="entry name" value="YmpT-like"/>
</dbReference>
<keyword evidence="1" id="KW-1133">Transmembrane helix</keyword>
<dbReference type="Proteomes" id="UP000434639">
    <property type="component" value="Unassembled WGS sequence"/>
</dbReference>
<dbReference type="OrthoDB" id="2884427at2"/>
<gene>
    <name evidence="2" type="ORF">GKZ89_01500</name>
</gene>
<sequence length="71" mass="8013">MDQRKYILGSVVFLLVGLYFAGIAGIQFMDDNIEQNMDIVFTNIAYSALFFGGTVYLLHLKDEKSKSANEK</sequence>
<protein>
    <submittedName>
        <fullName evidence="2">Uncharacterized protein</fullName>
    </submittedName>
</protein>
<reference evidence="2 3" key="1">
    <citation type="journal article" date="2017" name="Int. J. Syst. Evol. Microbiol.">
        <title>Bacillus mangrovi sp. nov., isolated from a sediment sample from a mangrove forest.</title>
        <authorList>
            <person name="Gupta V."/>
            <person name="Singh P.K."/>
            <person name="Korpole S."/>
            <person name="Tanuku N.R.S."/>
            <person name="Pinnaka A.K."/>
        </authorList>
    </citation>
    <scope>NUCLEOTIDE SEQUENCE [LARGE SCALE GENOMIC DNA]</scope>
    <source>
        <strain evidence="2 3">KCTC 33872</strain>
    </source>
</reference>
<feature type="transmembrane region" description="Helical" evidence="1">
    <location>
        <begin position="7"/>
        <end position="28"/>
    </location>
</feature>
<proteinExistence type="predicted"/>